<feature type="compositionally biased region" description="Polar residues" evidence="7">
    <location>
        <begin position="643"/>
        <end position="670"/>
    </location>
</feature>
<dbReference type="GO" id="GO:0008017">
    <property type="term" value="F:microtubule binding"/>
    <property type="evidence" value="ECO:0007669"/>
    <property type="project" value="TreeGrafter"/>
</dbReference>
<dbReference type="GO" id="GO:0005881">
    <property type="term" value="C:cytoplasmic microtubule"/>
    <property type="evidence" value="ECO:0007669"/>
    <property type="project" value="TreeGrafter"/>
</dbReference>
<dbReference type="SMART" id="SM01349">
    <property type="entry name" value="TOG"/>
    <property type="match status" value="2"/>
</dbReference>
<keyword evidence="6" id="KW-0498">Mitosis</keyword>
<evidence type="ECO:0000256" key="3">
    <source>
        <dbReference type="ARBA" id="ARBA00016012"/>
    </source>
</evidence>
<dbReference type="GO" id="GO:0090307">
    <property type="term" value="P:mitotic spindle assembly"/>
    <property type="evidence" value="ECO:0007669"/>
    <property type="project" value="TreeGrafter"/>
</dbReference>
<feature type="compositionally biased region" description="Basic and acidic residues" evidence="7">
    <location>
        <begin position="769"/>
        <end position="781"/>
    </location>
</feature>
<evidence type="ECO:0000256" key="2">
    <source>
        <dbReference type="ARBA" id="ARBA00009549"/>
    </source>
</evidence>
<feature type="compositionally biased region" description="Basic and acidic residues" evidence="7">
    <location>
        <begin position="703"/>
        <end position="714"/>
    </location>
</feature>
<evidence type="ECO:0000256" key="5">
    <source>
        <dbReference type="ARBA" id="ARBA00022701"/>
    </source>
</evidence>
<dbReference type="PANTHER" id="PTHR21567">
    <property type="entry name" value="CLASP"/>
    <property type="match status" value="1"/>
</dbReference>
<dbReference type="GO" id="GO:0005876">
    <property type="term" value="C:spindle microtubule"/>
    <property type="evidence" value="ECO:0007669"/>
    <property type="project" value="TreeGrafter"/>
</dbReference>
<evidence type="ECO:0000256" key="1">
    <source>
        <dbReference type="ARBA" id="ARBA00004186"/>
    </source>
</evidence>
<organism evidence="9 10">
    <name type="scientific">Pachysolen tannophilus NRRL Y-2460</name>
    <dbReference type="NCBI Taxonomy" id="669874"/>
    <lineage>
        <taxon>Eukaryota</taxon>
        <taxon>Fungi</taxon>
        <taxon>Dikarya</taxon>
        <taxon>Ascomycota</taxon>
        <taxon>Saccharomycotina</taxon>
        <taxon>Pichiomycetes</taxon>
        <taxon>Pachysolenaceae</taxon>
        <taxon>Pachysolen</taxon>
    </lineage>
</organism>
<sequence length="1597" mass="180702">MSGNYSAEELYDNIAGNYDTERKELLVAEFKTHVKRDFVNLNEVPRNFEALILAINSNEFTLSSIAFSTLCHLVKRVSMQDSSVLRNCYRMVIPVLIDRLGDIKSSSRSASRKALQVYWSSCASPVENIIKEYGLNHDDYKIKIECLTFLNSLVDIAQQNFMFKPFTSKIVNLLLDSMESVQNNSKKLLINFFKNSNNKNAKLDLATELIKQKIPKTIAHSLLMEIDPNILYDYQNLYSINNNPINLNNDSDINDGFINAGSIKITASNSIRSNNLSSNNNFVETNFRSTPHSTLVPKSVLSRSKIQSFPPDFETENEYEMDSIRSVTKNSKPLSPRLENYLSNIPGSSLDDIEPIKISNAVFLRNEIEEMLQAFNGKETEFNWSLRENHIIKLRSIIRGNSCRDFPDVLSQCLRVICDSISKAISSLRTTLSAHGCQLVKEISIFVGDHLDHVTIEVFATTLLKLSGSTKKIAAQNAMVSFSTLIANLSYHPRIVNQVYQASQDKNIQPRLYATTWIDILILKHKESLETINNGLGLELFEKAITKCLSDQNAAVRESMRNTYWLFFEFWPIIAEKIINKFDAKIKKALEKCKPQDLIATNIATPSSVHPVKERQSIRNFIAAKSKEAKSSSVHSSVGSMMATRTSSRGSVSRQEQNHQQQGNNLSEINKQAGMGLAQKARRIPSNRASSLSSAGVTAAHRSRSEEIKIEKDGSFSSTHPHTNKSTTKDIFNRAASTGHEFIGETSDAISAEKDLGAAREKIESLKKALTEKSNSHESSHHTLSTPENDEKLKKDDLIIKLLRSDSHEMKSEAILLLKYALMSKEEMPSELSHLLNSSTLNDPSLLEPILSPDLLSETVKYLSPENFLRCYIINSIKTQAESKIDVELINALVGAMTIENLYSASSELINIMNNICLVVNGKLTMQFIKFKFHISRFVNHLLLNTLKYFPINDEMFSKLSDVLILSIDLVKSSKEPEDLENYKKLIILLYEINPVLFRRSLSGRDSLFIDKISLLTSIDFDSYERRTIKGGRNTDENDIEDEDEQNTSDELMTIDGMKASSLYEMTMIQPKNIQRQISKDVIGNSASGNLNDMTMIMPNFINKSRLASSKTTNDIAKKIETVLAEQEEDSQEYKERAGIEEPINGNPDNEIEKKETVDQPNLNSIMGNDNDLEMEESGKFQDQIAPSDDDNDVEMSEHLIFEHGVKHHNDATTAVTNSIQALDDKVDYEGEHVVSDQKDEKASVLFQPKKPNSTNAELVSNFENVKISSPPPQSPSAKTQAITSSKIQEIIDKSDPFSAVSSSSSRSIQIYEDEDEKDEKNFEFQIRSPLAPLDLSAEGSVDKKSWYSFESDKVELLSKYQRTPISERLYEILLEKFLASAGLSDKEFLILFKYLKTTNKVLDFSKIFKFFELKDLSKRDILNGLVLLNHTVITSKNIDQQDLKKTWFLICMSLIKVVNTFEEELYFALLETRNELINVDPKRILSYCFSLESSIAEGDNKQRSFLMSTILRILRRNGSEVIGVQIDEEIISNLDRFCFPHILDNDAFVRRNAILIYSILLKKIKTDTGDFVISDEKIFNKFSAPQIKLIEYYAEA</sequence>
<dbReference type="Proteomes" id="UP000094236">
    <property type="component" value="Unassembled WGS sequence"/>
</dbReference>
<protein>
    <recommendedName>
        <fullName evidence="3">Protein STU1</fullName>
    </recommendedName>
</protein>
<dbReference type="InterPro" id="IPR011989">
    <property type="entry name" value="ARM-like"/>
</dbReference>
<evidence type="ECO:0000256" key="7">
    <source>
        <dbReference type="SAM" id="MobiDB-lite"/>
    </source>
</evidence>
<gene>
    <name evidence="9" type="ORF">PACTADRAFT_51723</name>
</gene>
<evidence type="ECO:0000259" key="8">
    <source>
        <dbReference type="SMART" id="SM01349"/>
    </source>
</evidence>
<dbReference type="InterPro" id="IPR034085">
    <property type="entry name" value="TOG"/>
</dbReference>
<dbReference type="GO" id="GO:1990023">
    <property type="term" value="C:mitotic spindle midzone"/>
    <property type="evidence" value="ECO:0007669"/>
    <property type="project" value="TreeGrafter"/>
</dbReference>
<dbReference type="SUPFAM" id="SSF48371">
    <property type="entry name" value="ARM repeat"/>
    <property type="match status" value="2"/>
</dbReference>
<feature type="compositionally biased region" description="Polar residues" evidence="7">
    <location>
        <begin position="715"/>
        <end position="726"/>
    </location>
</feature>
<dbReference type="PANTHER" id="PTHR21567:SF9">
    <property type="entry name" value="CLIP-ASSOCIATING PROTEIN"/>
    <property type="match status" value="1"/>
</dbReference>
<keyword evidence="4" id="KW-0132">Cell division</keyword>
<comment type="subcellular location">
    <subcellularLocation>
        <location evidence="1">Cytoplasm</location>
        <location evidence="1">Cytoskeleton</location>
        <location evidence="1">Spindle</location>
    </subcellularLocation>
</comment>
<feature type="compositionally biased region" description="Polar residues" evidence="7">
    <location>
        <begin position="1159"/>
        <end position="1168"/>
    </location>
</feature>
<dbReference type="GO" id="GO:0005815">
    <property type="term" value="C:microtubule organizing center"/>
    <property type="evidence" value="ECO:0007669"/>
    <property type="project" value="TreeGrafter"/>
</dbReference>
<feature type="compositionally biased region" description="Polar residues" evidence="7">
    <location>
        <begin position="687"/>
        <end position="696"/>
    </location>
</feature>
<feature type="region of interest" description="Disordered" evidence="7">
    <location>
        <begin position="769"/>
        <end position="790"/>
    </location>
</feature>
<accession>A0A1E4TQE3</accession>
<keyword evidence="5" id="KW-0493">Microtubule</keyword>
<dbReference type="Gene3D" id="1.25.10.10">
    <property type="entry name" value="Leucine-rich Repeat Variant"/>
    <property type="match status" value="2"/>
</dbReference>
<dbReference type="InterPro" id="IPR024395">
    <property type="entry name" value="CLASP_N_dom"/>
</dbReference>
<dbReference type="OrthoDB" id="46159at2759"/>
<dbReference type="GO" id="GO:0060172">
    <property type="term" value="P:astral microtubule depolymerization"/>
    <property type="evidence" value="ECO:0007669"/>
    <property type="project" value="TreeGrafter"/>
</dbReference>
<dbReference type="STRING" id="669874.A0A1E4TQE3"/>
<evidence type="ECO:0000313" key="10">
    <source>
        <dbReference type="Proteomes" id="UP000094236"/>
    </source>
</evidence>
<keyword evidence="6" id="KW-0131">Cell cycle</keyword>
<dbReference type="GO" id="GO:0051301">
    <property type="term" value="P:cell division"/>
    <property type="evidence" value="ECO:0007669"/>
    <property type="project" value="UniProtKB-KW"/>
</dbReference>
<evidence type="ECO:0000256" key="6">
    <source>
        <dbReference type="ARBA" id="ARBA00022776"/>
    </source>
</evidence>
<evidence type="ECO:0000313" key="9">
    <source>
        <dbReference type="EMBL" id="ODV93985.1"/>
    </source>
</evidence>
<dbReference type="InterPro" id="IPR016024">
    <property type="entry name" value="ARM-type_fold"/>
</dbReference>
<comment type="similarity">
    <text evidence="2">Belongs to the CLASP family.</text>
</comment>
<proteinExistence type="inferred from homology"/>
<dbReference type="Pfam" id="PF12348">
    <property type="entry name" value="CLASP_N"/>
    <property type="match status" value="2"/>
</dbReference>
<reference evidence="10" key="1">
    <citation type="submission" date="2016-05" db="EMBL/GenBank/DDBJ databases">
        <title>Comparative genomics of biotechnologically important yeasts.</title>
        <authorList>
            <consortium name="DOE Joint Genome Institute"/>
            <person name="Riley R."/>
            <person name="Haridas S."/>
            <person name="Wolfe K.H."/>
            <person name="Lopes M.R."/>
            <person name="Hittinger C.T."/>
            <person name="Goker M."/>
            <person name="Salamov A."/>
            <person name="Wisecaver J."/>
            <person name="Long T.M."/>
            <person name="Aerts A.L."/>
            <person name="Barry K."/>
            <person name="Choi C."/>
            <person name="Clum A."/>
            <person name="Coughlan A.Y."/>
            <person name="Deshpande S."/>
            <person name="Douglass A.P."/>
            <person name="Hanson S.J."/>
            <person name="Klenk H.-P."/>
            <person name="Labutti K."/>
            <person name="Lapidus A."/>
            <person name="Lindquist E."/>
            <person name="Lipzen A."/>
            <person name="Meier-Kolthoff J.P."/>
            <person name="Ohm R.A."/>
            <person name="Otillar R.P."/>
            <person name="Pangilinan J."/>
            <person name="Peng Y."/>
            <person name="Rokas A."/>
            <person name="Rosa C.A."/>
            <person name="Scheuner C."/>
            <person name="Sibirny A.A."/>
            <person name="Slot J.C."/>
            <person name="Stielow J.B."/>
            <person name="Sun H."/>
            <person name="Kurtzman C.P."/>
            <person name="Blackwell M."/>
            <person name="Grigoriev I.V."/>
            <person name="Jeffries T.W."/>
        </authorList>
    </citation>
    <scope>NUCLEOTIDE SEQUENCE [LARGE SCALE GENOMIC DNA]</scope>
    <source>
        <strain evidence="10">NRRL Y-2460</strain>
    </source>
</reference>
<evidence type="ECO:0000256" key="4">
    <source>
        <dbReference type="ARBA" id="ARBA00022618"/>
    </source>
</evidence>
<dbReference type="EMBL" id="KV454017">
    <property type="protein sequence ID" value="ODV93985.1"/>
    <property type="molecule type" value="Genomic_DNA"/>
</dbReference>
<feature type="region of interest" description="Disordered" evidence="7">
    <location>
        <begin position="632"/>
        <end position="730"/>
    </location>
</feature>
<feature type="region of interest" description="Disordered" evidence="7">
    <location>
        <begin position="1127"/>
        <end position="1171"/>
    </location>
</feature>
<keyword evidence="10" id="KW-1185">Reference proteome</keyword>
<name>A0A1E4TQE3_PACTA</name>
<feature type="domain" description="TOG" evidence="8">
    <location>
        <begin position="357"/>
        <end position="596"/>
    </location>
</feature>
<feature type="domain" description="TOG" evidence="8">
    <location>
        <begin position="13"/>
        <end position="220"/>
    </location>
</feature>